<keyword evidence="2" id="KW-0732">Signal</keyword>
<gene>
    <name evidence="4" type="ORF">LVJ77_01175</name>
</gene>
<dbReference type="CDD" id="cd12797">
    <property type="entry name" value="M23_peptidase"/>
    <property type="match status" value="1"/>
</dbReference>
<dbReference type="InterPro" id="IPR018392">
    <property type="entry name" value="LysM"/>
</dbReference>
<organism evidence="4 5">
    <name type="scientific">Conchiformibius kuhniae</name>
    <dbReference type="NCBI Taxonomy" id="211502"/>
    <lineage>
        <taxon>Bacteria</taxon>
        <taxon>Pseudomonadati</taxon>
        <taxon>Pseudomonadota</taxon>
        <taxon>Betaproteobacteria</taxon>
        <taxon>Neisseriales</taxon>
        <taxon>Neisseriaceae</taxon>
        <taxon>Conchiformibius</taxon>
    </lineage>
</organism>
<evidence type="ECO:0000313" key="4">
    <source>
        <dbReference type="EMBL" id="XHH50105.1"/>
    </source>
</evidence>
<dbReference type="SUPFAM" id="SSF51261">
    <property type="entry name" value="Duplicated hybrid motif"/>
    <property type="match status" value="1"/>
</dbReference>
<dbReference type="PANTHER" id="PTHR21666:SF263">
    <property type="entry name" value="MUREIN HYDROLASE ACTIVATOR NLPD"/>
    <property type="match status" value="1"/>
</dbReference>
<sequence length="334" mass="34647">MKAEHNMISNQLSRVMTLTAALLLSACAAQHQAPAPVVAGGTAVGGAAYAPYAAAEYAPATNYAPAVTGANPYGAAPYVPAATAPAAAVYSPTAAPLPHVPGLSGVNSVGQTVGNVNGRYIGNYAPVNPNASTHRVSAGDTVYNIAKRYNITQDNLRAWNNLYDNTISIGQTLRVKAPGSKAAAVPSKPAPAVNPVYSPLPMTKKSSVPNIPSAQIVWTAPTAGTIVRSFGGDNKGVDISGMRGQPVVAAADGQVVYSGSNLRGYGNLIILQHNAVYLTAYGHNEALLVREGQFVRRGQQIARMGSSDSSSGVKLHFEVRENGNPVNPSRFVKF</sequence>
<dbReference type="Gene3D" id="3.10.350.10">
    <property type="entry name" value="LysM domain"/>
    <property type="match status" value="1"/>
</dbReference>
<evidence type="ECO:0000259" key="3">
    <source>
        <dbReference type="PROSITE" id="PS51782"/>
    </source>
</evidence>
<feature type="signal peptide" evidence="2">
    <location>
        <begin position="1"/>
        <end position="31"/>
    </location>
</feature>
<dbReference type="Gene3D" id="2.70.70.10">
    <property type="entry name" value="Glucose Permease (Domain IIA)"/>
    <property type="match status" value="1"/>
</dbReference>
<dbReference type="InterPro" id="IPR050570">
    <property type="entry name" value="Cell_wall_metabolism_enzyme"/>
</dbReference>
<protein>
    <submittedName>
        <fullName evidence="4">Peptidoglycan DD-metalloendopeptidase family protein</fullName>
    </submittedName>
</protein>
<dbReference type="RefSeq" id="WP_245571913.1">
    <property type="nucleotide sequence ID" value="NZ_CP091521.1"/>
</dbReference>
<dbReference type="CDD" id="cd00118">
    <property type="entry name" value="LysM"/>
    <property type="match status" value="1"/>
</dbReference>
<accession>A0ABD8B7Y1</accession>
<dbReference type="InterPro" id="IPR036779">
    <property type="entry name" value="LysM_dom_sf"/>
</dbReference>
<dbReference type="PROSITE" id="PS51782">
    <property type="entry name" value="LYSM"/>
    <property type="match status" value="1"/>
</dbReference>
<feature type="domain" description="LysM" evidence="3">
    <location>
        <begin position="132"/>
        <end position="175"/>
    </location>
</feature>
<dbReference type="Proteomes" id="UP000831534">
    <property type="component" value="Chromosome"/>
</dbReference>
<dbReference type="KEGG" id="ckh:LVJ77_01175"/>
<dbReference type="SMART" id="SM00257">
    <property type="entry name" value="LysM"/>
    <property type="match status" value="1"/>
</dbReference>
<comment type="similarity">
    <text evidence="1">Belongs to the E.coli NlpD/Haemophilus LppB family.</text>
</comment>
<evidence type="ECO:0000256" key="2">
    <source>
        <dbReference type="SAM" id="SignalP"/>
    </source>
</evidence>
<evidence type="ECO:0000313" key="5">
    <source>
        <dbReference type="Proteomes" id="UP000831534"/>
    </source>
</evidence>
<dbReference type="EMBL" id="CP091521">
    <property type="protein sequence ID" value="XHH50105.1"/>
    <property type="molecule type" value="Genomic_DNA"/>
</dbReference>
<reference evidence="4 5" key="1">
    <citation type="journal article" date="2022" name="Res Sq">
        <title>Evolution of multicellular longitudinally dividing oral cavity symbionts (Neisseriaceae).</title>
        <authorList>
            <person name="Nyongesa S."/>
            <person name="Weber P."/>
            <person name="Bernet E."/>
            <person name="Pullido F."/>
            <person name="Nieckarz M."/>
            <person name="Delaby M."/>
            <person name="Nieves C."/>
            <person name="Viehboeck T."/>
            <person name="Krause N."/>
            <person name="Rivera-Millot A."/>
            <person name="Nakamura A."/>
            <person name="Vischer N."/>
            <person name="VanNieuwenhze M."/>
            <person name="Brun Y."/>
            <person name="Cava F."/>
            <person name="Bulgheresi S."/>
            <person name="Veyrier F."/>
        </authorList>
    </citation>
    <scope>NUCLEOTIDE SEQUENCE [LARGE SCALE GENOMIC DNA]</scope>
    <source>
        <strain evidence="4 5">17694</strain>
    </source>
</reference>
<dbReference type="Pfam" id="PF01476">
    <property type="entry name" value="LysM"/>
    <property type="match status" value="1"/>
</dbReference>
<dbReference type="PROSITE" id="PS51257">
    <property type="entry name" value="PROKAR_LIPOPROTEIN"/>
    <property type="match status" value="1"/>
</dbReference>
<name>A0ABD8B7Y1_9NEIS</name>
<dbReference type="AlphaFoldDB" id="A0ABD8B7Y1"/>
<dbReference type="Pfam" id="PF01551">
    <property type="entry name" value="Peptidase_M23"/>
    <property type="match status" value="1"/>
</dbReference>
<dbReference type="InterPro" id="IPR016047">
    <property type="entry name" value="M23ase_b-sheet_dom"/>
</dbReference>
<dbReference type="InterPro" id="IPR011055">
    <property type="entry name" value="Dup_hybrid_motif"/>
</dbReference>
<keyword evidence="5" id="KW-1185">Reference proteome</keyword>
<evidence type="ECO:0000256" key="1">
    <source>
        <dbReference type="ARBA" id="ARBA00038420"/>
    </source>
</evidence>
<dbReference type="PANTHER" id="PTHR21666">
    <property type="entry name" value="PEPTIDASE-RELATED"/>
    <property type="match status" value="1"/>
</dbReference>
<feature type="chain" id="PRO_5044870222" evidence="2">
    <location>
        <begin position="32"/>
        <end position="334"/>
    </location>
</feature>
<proteinExistence type="inferred from homology"/>